<evidence type="ECO:0000313" key="2">
    <source>
        <dbReference type="Proteomes" id="UP000095709"/>
    </source>
</evidence>
<accession>A0A174PQX0</accession>
<dbReference type="AlphaFoldDB" id="A0A174PQX0"/>
<dbReference type="EMBL" id="CZAL01000013">
    <property type="protein sequence ID" value="CUP61517.1"/>
    <property type="molecule type" value="Genomic_DNA"/>
</dbReference>
<dbReference type="RefSeq" id="WP_055267286.1">
    <property type="nucleotide sequence ID" value="NZ_CZAL01000013.1"/>
</dbReference>
<reference evidence="1 2" key="1">
    <citation type="submission" date="2015-09" db="EMBL/GenBank/DDBJ databases">
        <authorList>
            <consortium name="Pathogen Informatics"/>
        </authorList>
    </citation>
    <scope>NUCLEOTIDE SEQUENCE [LARGE SCALE GENOMIC DNA]</scope>
    <source>
        <strain evidence="1 2">2789STDY5834885</strain>
    </source>
</reference>
<name>A0A174PQX0_9FIRM</name>
<protein>
    <submittedName>
        <fullName evidence="1">Uncharacterized protein</fullName>
    </submittedName>
</protein>
<gene>
    <name evidence="1" type="ORF">ERS852498_02382</name>
</gene>
<organism evidence="1 2">
    <name type="scientific">Fusicatenibacter saccharivorans</name>
    <dbReference type="NCBI Taxonomy" id="1150298"/>
    <lineage>
        <taxon>Bacteria</taxon>
        <taxon>Bacillati</taxon>
        <taxon>Bacillota</taxon>
        <taxon>Clostridia</taxon>
        <taxon>Lachnospirales</taxon>
        <taxon>Lachnospiraceae</taxon>
        <taxon>Fusicatenibacter</taxon>
    </lineage>
</organism>
<sequence length="74" mass="8353">MYRVIEYFTDLQDDDHEYRAGDTFPREDLKVSEARLAELASAENLRGIPLIELVEPEKAGKGKSKNKAVDSLAE</sequence>
<proteinExistence type="predicted"/>
<dbReference type="Proteomes" id="UP000095709">
    <property type="component" value="Unassembled WGS sequence"/>
</dbReference>
<evidence type="ECO:0000313" key="1">
    <source>
        <dbReference type="EMBL" id="CUP61517.1"/>
    </source>
</evidence>